<evidence type="ECO:0000256" key="6">
    <source>
        <dbReference type="ARBA" id="ARBA00023132"/>
    </source>
</evidence>
<dbReference type="InterPro" id="IPR024882">
    <property type="entry name" value="NUP58/p45/49"/>
</dbReference>
<evidence type="ECO:0000313" key="9">
    <source>
        <dbReference type="Proteomes" id="UP000515146"/>
    </source>
</evidence>
<dbReference type="Proteomes" id="UP000515146">
    <property type="component" value="Unplaced"/>
</dbReference>
<dbReference type="GO" id="GO:0008139">
    <property type="term" value="F:nuclear localization sequence binding"/>
    <property type="evidence" value="ECO:0007669"/>
    <property type="project" value="InterPro"/>
</dbReference>
<reference evidence="10" key="1">
    <citation type="submission" date="2025-08" db="UniProtKB">
        <authorList>
            <consortium name="RefSeq"/>
        </authorList>
    </citation>
    <scope>IDENTIFICATION</scope>
    <source>
        <strain evidence="10">Airmid</strain>
    </source>
</reference>
<evidence type="ECO:0000313" key="10">
    <source>
        <dbReference type="RefSeq" id="XP_027195797.1"/>
    </source>
</evidence>
<protein>
    <submittedName>
        <fullName evidence="10">Nucleoporin p58/p45-like</fullName>
    </submittedName>
</protein>
<dbReference type="GO" id="GO:0051028">
    <property type="term" value="P:mRNA transport"/>
    <property type="evidence" value="ECO:0007669"/>
    <property type="project" value="UniProtKB-KW"/>
</dbReference>
<evidence type="ECO:0000256" key="8">
    <source>
        <dbReference type="SAM" id="MobiDB-lite"/>
    </source>
</evidence>
<sequence>MFSSQTTGTNTGFGIAPTFGATSTGFGAPTTSSSSSLFSSTSFSQPSAFAATSTQTAAPQTSGTTGTGFNFGGFGNNTSTTFGTTNTGFGTAQQPQQTATTGFGMFNTANSFNQNNKRTFGGGPIQPQQPTLTLTLNIPATSTTVATTSTTTSVGLGGAPLPSSNGKSDGDNMAKNKSYRDQMVPPEIIPLVENMKKFLEKQKQIRDENAHEHFYLHPILEIGTTIEDILKVQMNKIDIQLQKNSKGIEFLKKDTNKLLSNGELVYRISRLDLPLSNSAEVIAQNNFINAKTHQYFMEVVDNCKKQMSEYSEQIQTLKSHFASTNDRQQYTADEINQIIRKQHENFVALASKVYLIHEYANKLRVELANDSNNDITLINRNQMDILNRNQQQQQRQTLNDPYGPTPFLAKSNNISINMSGNNQSFVSNNNPTISNFAQPQQTSFTNSMFNTTVTPNVNTSFVSFGKNKKL</sequence>
<dbReference type="GO" id="GO:0017056">
    <property type="term" value="F:structural constituent of nuclear pore"/>
    <property type="evidence" value="ECO:0007669"/>
    <property type="project" value="InterPro"/>
</dbReference>
<feature type="region of interest" description="Disordered" evidence="8">
    <location>
        <begin position="149"/>
        <end position="177"/>
    </location>
</feature>
<dbReference type="RefSeq" id="XP_027195797.1">
    <property type="nucleotide sequence ID" value="XM_027339996.1"/>
</dbReference>
<dbReference type="Gene3D" id="6.10.140.1350">
    <property type="match status" value="1"/>
</dbReference>
<feature type="compositionally biased region" description="Basic and acidic residues" evidence="8">
    <location>
        <begin position="168"/>
        <end position="177"/>
    </location>
</feature>
<dbReference type="InParanoid" id="A0A6P6XQN5"/>
<keyword evidence="7" id="KW-0539">Nucleus</keyword>
<keyword evidence="2" id="KW-0813">Transport</keyword>
<dbReference type="AlphaFoldDB" id="A0A6P6XQN5"/>
<evidence type="ECO:0000256" key="5">
    <source>
        <dbReference type="ARBA" id="ARBA00023010"/>
    </source>
</evidence>
<comment type="subcellular location">
    <subcellularLocation>
        <location evidence="1">Nucleus</location>
        <location evidence="1">Nuclear pore complex</location>
    </subcellularLocation>
</comment>
<evidence type="ECO:0000256" key="2">
    <source>
        <dbReference type="ARBA" id="ARBA00022448"/>
    </source>
</evidence>
<dbReference type="PANTHER" id="PTHR13437">
    <property type="entry name" value="NUCLEOPORIN P58/P45 NUCLEOPORIN-LIKE PROTEIN 1"/>
    <property type="match status" value="1"/>
</dbReference>
<organism evidence="9 10">
    <name type="scientific">Dermatophagoides pteronyssinus</name>
    <name type="common">European house dust mite</name>
    <dbReference type="NCBI Taxonomy" id="6956"/>
    <lineage>
        <taxon>Eukaryota</taxon>
        <taxon>Metazoa</taxon>
        <taxon>Ecdysozoa</taxon>
        <taxon>Arthropoda</taxon>
        <taxon>Chelicerata</taxon>
        <taxon>Arachnida</taxon>
        <taxon>Acari</taxon>
        <taxon>Acariformes</taxon>
        <taxon>Sarcoptiformes</taxon>
        <taxon>Astigmata</taxon>
        <taxon>Psoroptidia</taxon>
        <taxon>Analgoidea</taxon>
        <taxon>Pyroglyphidae</taxon>
        <taxon>Dermatophagoidinae</taxon>
        <taxon>Dermatophagoides</taxon>
    </lineage>
</organism>
<keyword evidence="9" id="KW-1185">Reference proteome</keyword>
<dbReference type="OMA" id="RDNTDVF"/>
<keyword evidence="5" id="KW-0811">Translocation</keyword>
<dbReference type="OrthoDB" id="2538017at2759"/>
<evidence type="ECO:0000256" key="1">
    <source>
        <dbReference type="ARBA" id="ARBA00004567"/>
    </source>
</evidence>
<gene>
    <name evidence="10" type="primary">LOC113790339</name>
</gene>
<evidence type="ECO:0000256" key="4">
    <source>
        <dbReference type="ARBA" id="ARBA00022927"/>
    </source>
</evidence>
<dbReference type="GO" id="GO:0005643">
    <property type="term" value="C:nuclear pore"/>
    <property type="evidence" value="ECO:0007669"/>
    <property type="project" value="UniProtKB-SubCell"/>
</dbReference>
<keyword evidence="3" id="KW-0509">mRNA transport</keyword>
<dbReference type="PANTHER" id="PTHR13437:SF2">
    <property type="entry name" value="NUCLEOPORIN P58_P45"/>
    <property type="match status" value="1"/>
</dbReference>
<dbReference type="KEGG" id="dpte:113790339"/>
<keyword evidence="6" id="KW-0906">Nuclear pore complex</keyword>
<accession>A0A6P6XQN5</accession>
<dbReference type="GO" id="GO:0015031">
    <property type="term" value="P:protein transport"/>
    <property type="evidence" value="ECO:0007669"/>
    <property type="project" value="UniProtKB-KW"/>
</dbReference>
<keyword evidence="4" id="KW-0653">Protein transport</keyword>
<dbReference type="GeneID" id="113790339"/>
<dbReference type="Pfam" id="PF15967">
    <property type="entry name" value="Nucleoporin_FG2"/>
    <property type="match status" value="1"/>
</dbReference>
<proteinExistence type="predicted"/>
<evidence type="ECO:0000256" key="7">
    <source>
        <dbReference type="ARBA" id="ARBA00023242"/>
    </source>
</evidence>
<name>A0A6P6XQN5_DERPT</name>
<evidence type="ECO:0000256" key="3">
    <source>
        <dbReference type="ARBA" id="ARBA00022816"/>
    </source>
</evidence>